<evidence type="ECO:0000313" key="1">
    <source>
        <dbReference type="EMBL" id="KAF2403522.1"/>
    </source>
</evidence>
<dbReference type="OrthoDB" id="5134445at2759"/>
<dbReference type="EMBL" id="ML996689">
    <property type="protein sequence ID" value="KAF2403522.1"/>
    <property type="molecule type" value="Genomic_DNA"/>
</dbReference>
<name>A0A6G1I5I3_9PEZI</name>
<keyword evidence="2" id="KW-1185">Reference proteome</keyword>
<accession>A0A6G1I5I3</accession>
<dbReference type="AlphaFoldDB" id="A0A6G1I5I3"/>
<reference evidence="1" key="1">
    <citation type="journal article" date="2020" name="Stud. Mycol.">
        <title>101 Dothideomycetes genomes: a test case for predicting lifestyles and emergence of pathogens.</title>
        <authorList>
            <person name="Haridas S."/>
            <person name="Albert R."/>
            <person name="Binder M."/>
            <person name="Bloem J."/>
            <person name="Labutti K."/>
            <person name="Salamov A."/>
            <person name="Andreopoulos B."/>
            <person name="Baker S."/>
            <person name="Barry K."/>
            <person name="Bills G."/>
            <person name="Bluhm B."/>
            <person name="Cannon C."/>
            <person name="Castanera R."/>
            <person name="Culley D."/>
            <person name="Daum C."/>
            <person name="Ezra D."/>
            <person name="Gonzalez J."/>
            <person name="Henrissat B."/>
            <person name="Kuo A."/>
            <person name="Liang C."/>
            <person name="Lipzen A."/>
            <person name="Lutzoni F."/>
            <person name="Magnuson J."/>
            <person name="Mondo S."/>
            <person name="Nolan M."/>
            <person name="Ohm R."/>
            <person name="Pangilinan J."/>
            <person name="Park H.-J."/>
            <person name="Ramirez L."/>
            <person name="Alfaro M."/>
            <person name="Sun H."/>
            <person name="Tritt A."/>
            <person name="Yoshinaga Y."/>
            <person name="Zwiers L.-H."/>
            <person name="Turgeon B."/>
            <person name="Goodwin S."/>
            <person name="Spatafora J."/>
            <person name="Crous P."/>
            <person name="Grigoriev I."/>
        </authorList>
    </citation>
    <scope>NUCLEOTIDE SEQUENCE</scope>
    <source>
        <strain evidence="1">CBS 262.69</strain>
    </source>
</reference>
<sequence>MDLLKDLGPEPLDKFLVPKPYEADQILHLFSGHAFIERFYVLTRTLHDGLPRPPWSKDENAKSREWPANADLYTQQMVPRNPDIRARIVSLVKPWKYACSMDADILAPYRYAGVAIIKLYDWRFATEPRRCQKLVPWGDDNQRDFVRVALPSHQESIDAIKDQALGNAHWLHRRPNDRRLWMCYMSRAYSLRENFAYLKLKSLQGKHIPEAIASCFYYMVAPECQSLKFAALAEVNREFYISGFITKKVNGFNITQLVGRVPKESWQGIVDQALDVMRQINMLDAFWPWPQLDNIMVCRDSRERGGYRVVMHGFSHLYTRIGEKSWSWWYAIWRSDGINRLALLLGWLTRKLGHEVQICRSDLWDRWVDYVDRDRLYPYPDYRWADEEMDPDFRQYRLRKLVEWGVKKEGDADFELDRSDKDWWVSKEEEEKVKIMVEMLRRTPKRRKRNHSPDSDINVTEWRAEDKDEDVEKIPLALTPWLKPEWLSQF</sequence>
<dbReference type="Proteomes" id="UP000799640">
    <property type="component" value="Unassembled WGS sequence"/>
</dbReference>
<protein>
    <submittedName>
        <fullName evidence="1">Uncharacterized protein</fullName>
    </submittedName>
</protein>
<evidence type="ECO:0000313" key="2">
    <source>
        <dbReference type="Proteomes" id="UP000799640"/>
    </source>
</evidence>
<gene>
    <name evidence="1" type="ORF">EJ06DRAFT_579525</name>
</gene>
<proteinExistence type="predicted"/>
<organism evidence="1 2">
    <name type="scientific">Trichodelitschia bisporula</name>
    <dbReference type="NCBI Taxonomy" id="703511"/>
    <lineage>
        <taxon>Eukaryota</taxon>
        <taxon>Fungi</taxon>
        <taxon>Dikarya</taxon>
        <taxon>Ascomycota</taxon>
        <taxon>Pezizomycotina</taxon>
        <taxon>Dothideomycetes</taxon>
        <taxon>Dothideomycetes incertae sedis</taxon>
        <taxon>Phaeotrichales</taxon>
        <taxon>Phaeotrichaceae</taxon>
        <taxon>Trichodelitschia</taxon>
    </lineage>
</organism>